<proteinExistence type="predicted"/>
<dbReference type="Pfam" id="PF14399">
    <property type="entry name" value="BtrH_N"/>
    <property type="match status" value="1"/>
</dbReference>
<evidence type="ECO:0000313" key="2">
    <source>
        <dbReference type="EMBL" id="RRJ66994.1"/>
    </source>
</evidence>
<dbReference type="OrthoDB" id="2630463at2"/>
<keyword evidence="3" id="KW-1185">Reference proteome</keyword>
<reference evidence="2 3" key="1">
    <citation type="submission" date="2018-11" db="EMBL/GenBank/DDBJ databases">
        <title>Genome sequencing of Paenibacillus sp. KCOM 3021 (= ChDC PVNT-B20).</title>
        <authorList>
            <person name="Kook J.-K."/>
            <person name="Park S.-N."/>
            <person name="Lim Y.K."/>
        </authorList>
    </citation>
    <scope>NUCLEOTIDE SEQUENCE [LARGE SCALE GENOMIC DNA]</scope>
    <source>
        <strain evidence="2 3">KCOM 3021</strain>
    </source>
</reference>
<dbReference type="AlphaFoldDB" id="A0A3P3UA20"/>
<comment type="caution">
    <text evidence="2">The sequence shown here is derived from an EMBL/GenBank/DDBJ whole genome shotgun (WGS) entry which is preliminary data.</text>
</comment>
<gene>
    <name evidence="2" type="ORF">EHV15_31755</name>
</gene>
<sequence>MLDIQPVKSTPHPSIHNCIDDVIFSVALWLGRDCKYMYGNAWELSFTKQRLPGQPLIECVSIPQTSMEYLAAYHGINLRFVERDDPAMDRTFMLNLLETRLASGMPVLLGFDSYSCPWCKAYKRLHTSHACLAIGLDRSGNKIYLMDAYYGRPIESLDFDYFEQSSHFYGLFTLCDEALLPIDRSNILRTTLTSTEEHVQPSLVGEHIRAYADAYLETDMIISESPEYMFMRSMKIPISRARYSIFLEAVSEELSLPALQEISVRYQEAAEQWLFIHQWMIKCLSSGNKPSQRKKVHQKLFELAHLEEQLLHELADIAGL</sequence>
<name>A0A3P3UA20_9BACL</name>
<organism evidence="2 3">
    <name type="scientific">Paenibacillus oralis</name>
    <dbReference type="NCBI Taxonomy" id="2490856"/>
    <lineage>
        <taxon>Bacteria</taxon>
        <taxon>Bacillati</taxon>
        <taxon>Bacillota</taxon>
        <taxon>Bacilli</taxon>
        <taxon>Bacillales</taxon>
        <taxon>Paenibacillaceae</taxon>
        <taxon>Paenibacillus</taxon>
    </lineage>
</organism>
<evidence type="ECO:0000259" key="1">
    <source>
        <dbReference type="Pfam" id="PF14399"/>
    </source>
</evidence>
<accession>A0A3P3UA20</accession>
<dbReference type="RefSeq" id="WP_128634776.1">
    <property type="nucleotide sequence ID" value="NZ_RRCN01000001.1"/>
</dbReference>
<evidence type="ECO:0000313" key="3">
    <source>
        <dbReference type="Proteomes" id="UP000267017"/>
    </source>
</evidence>
<protein>
    <recommendedName>
        <fullName evidence="1">Butirosin biosynthesis protein H N-terminal domain-containing protein</fullName>
    </recommendedName>
</protein>
<dbReference type="Proteomes" id="UP000267017">
    <property type="component" value="Unassembled WGS sequence"/>
</dbReference>
<dbReference type="InterPro" id="IPR026935">
    <property type="entry name" value="BtrH_N"/>
</dbReference>
<dbReference type="EMBL" id="RRCN01000001">
    <property type="protein sequence ID" value="RRJ66994.1"/>
    <property type="molecule type" value="Genomic_DNA"/>
</dbReference>
<feature type="domain" description="Butirosin biosynthesis protein H N-terminal" evidence="1">
    <location>
        <begin position="40"/>
        <end position="147"/>
    </location>
</feature>